<feature type="domain" description="Glycosyltransferase 2-like" evidence="1">
    <location>
        <begin position="1"/>
        <end position="133"/>
    </location>
</feature>
<dbReference type="PANTHER" id="PTHR22916:SF56">
    <property type="entry name" value="GLYCOSYL TRANSFERASE"/>
    <property type="match status" value="1"/>
</dbReference>
<dbReference type="AlphaFoldDB" id="A0A928Z8L3"/>
<reference evidence="2" key="1">
    <citation type="submission" date="2020-10" db="EMBL/GenBank/DDBJ databases">
        <authorList>
            <person name="Castelo-Branco R."/>
            <person name="Eusebio N."/>
            <person name="Adriana R."/>
            <person name="Vieira A."/>
            <person name="Brugerolle De Fraissinette N."/>
            <person name="Rezende De Castro R."/>
            <person name="Schneider M.P."/>
            <person name="Vasconcelos V."/>
            <person name="Leao P.N."/>
        </authorList>
    </citation>
    <scope>NUCLEOTIDE SEQUENCE</scope>
    <source>
        <strain evidence="2">LEGE 11467</strain>
    </source>
</reference>
<accession>A0A928Z8L3</accession>
<dbReference type="Pfam" id="PF00535">
    <property type="entry name" value="Glycos_transf_2"/>
    <property type="match status" value="1"/>
</dbReference>
<keyword evidence="3" id="KW-1185">Reference proteome</keyword>
<name>A0A928Z8L3_9CYAN</name>
<evidence type="ECO:0000313" key="2">
    <source>
        <dbReference type="EMBL" id="MBE9042607.1"/>
    </source>
</evidence>
<sequence>MPLYNAERYLPRLFDSLLAQDYSNFEVVVSDNASDDRTPEICQNYIRRGLPVRYHRNPSNIGQIDNFNCVLKLSRGKYFRWVGSDDWFDASYTRKCVEQLEARPDIVGVTTYQDHITDEGNRYYQEYTGKRLESPIPHLRFRQMVWFMTAHYGYIDPIYTMMHREMLLKTHKIRPVPRMDQVLSVEIALLGAFEHIPECLSHRRREDFSRTTSKALSDRYQPGTQKNLIDPIVGVASAFGAVVWASDLKILEKLLCLEAIVGFAGKRMWRKMYLQARETGGSARRFLPFAAKGKLVGTTVQ</sequence>
<proteinExistence type="predicted"/>
<comment type="caution">
    <text evidence="2">The sequence shown here is derived from an EMBL/GenBank/DDBJ whole genome shotgun (WGS) entry which is preliminary data.</text>
</comment>
<dbReference type="SUPFAM" id="SSF53448">
    <property type="entry name" value="Nucleotide-diphospho-sugar transferases"/>
    <property type="match status" value="1"/>
</dbReference>
<dbReference type="Gene3D" id="3.90.550.10">
    <property type="entry name" value="Spore Coat Polysaccharide Biosynthesis Protein SpsA, Chain A"/>
    <property type="match status" value="1"/>
</dbReference>
<evidence type="ECO:0000313" key="3">
    <source>
        <dbReference type="Proteomes" id="UP000621799"/>
    </source>
</evidence>
<dbReference type="PANTHER" id="PTHR22916">
    <property type="entry name" value="GLYCOSYLTRANSFERASE"/>
    <property type="match status" value="1"/>
</dbReference>
<protein>
    <submittedName>
        <fullName evidence="2">Glycosyltransferase family 2 protein</fullName>
    </submittedName>
</protein>
<gene>
    <name evidence="2" type="ORF">IQ235_17735</name>
</gene>
<dbReference type="CDD" id="cd00761">
    <property type="entry name" value="Glyco_tranf_GTA_type"/>
    <property type="match status" value="1"/>
</dbReference>
<dbReference type="InterPro" id="IPR001173">
    <property type="entry name" value="Glyco_trans_2-like"/>
</dbReference>
<dbReference type="Proteomes" id="UP000621799">
    <property type="component" value="Unassembled WGS sequence"/>
</dbReference>
<evidence type="ECO:0000259" key="1">
    <source>
        <dbReference type="Pfam" id="PF00535"/>
    </source>
</evidence>
<organism evidence="2 3">
    <name type="scientific">Zarconia navalis LEGE 11467</name>
    <dbReference type="NCBI Taxonomy" id="1828826"/>
    <lineage>
        <taxon>Bacteria</taxon>
        <taxon>Bacillati</taxon>
        <taxon>Cyanobacteriota</taxon>
        <taxon>Cyanophyceae</taxon>
        <taxon>Oscillatoriophycideae</taxon>
        <taxon>Oscillatoriales</taxon>
        <taxon>Oscillatoriales incertae sedis</taxon>
        <taxon>Zarconia</taxon>
        <taxon>Zarconia navalis</taxon>
    </lineage>
</organism>
<dbReference type="EMBL" id="JADEXN010000395">
    <property type="protein sequence ID" value="MBE9042607.1"/>
    <property type="molecule type" value="Genomic_DNA"/>
</dbReference>
<dbReference type="InterPro" id="IPR029044">
    <property type="entry name" value="Nucleotide-diphossugar_trans"/>
</dbReference>